<protein>
    <submittedName>
        <fullName evidence="2">Protein N-acetyltransferase, RimJ/RimL family</fullName>
    </submittedName>
</protein>
<dbReference type="SUPFAM" id="SSF55729">
    <property type="entry name" value="Acyl-CoA N-acyltransferases (Nat)"/>
    <property type="match status" value="1"/>
</dbReference>
<dbReference type="EMBL" id="FPCG01000012">
    <property type="protein sequence ID" value="SFV24667.1"/>
    <property type="molecule type" value="Genomic_DNA"/>
</dbReference>
<accession>A0A1I7MRV5</accession>
<dbReference type="PROSITE" id="PS51186">
    <property type="entry name" value="GNAT"/>
    <property type="match status" value="1"/>
</dbReference>
<feature type="domain" description="N-acetyltransferase" evidence="1">
    <location>
        <begin position="12"/>
        <end position="151"/>
    </location>
</feature>
<dbReference type="STRING" id="574650.SAMN04487966_11243"/>
<sequence>MDEDVLEELVCVAVDDADPDEVTPPLEPGRGPARVGWLRDFHRRCRSGLTGGDQLTGAVRVDGRVSGSIRLERLPTGDLEYGLWLARAARGRGLSHLVLDLVAQRAVEAGAHRILGRKTADNGPAVATLRRAGAVIEIGPGTEVSAIIDLARG</sequence>
<dbReference type="GO" id="GO:0016747">
    <property type="term" value="F:acyltransferase activity, transferring groups other than amino-acyl groups"/>
    <property type="evidence" value="ECO:0007669"/>
    <property type="project" value="InterPro"/>
</dbReference>
<organism evidence="2 3">
    <name type="scientific">Micrococcus terreus</name>
    <dbReference type="NCBI Taxonomy" id="574650"/>
    <lineage>
        <taxon>Bacteria</taxon>
        <taxon>Bacillati</taxon>
        <taxon>Actinomycetota</taxon>
        <taxon>Actinomycetes</taxon>
        <taxon>Micrococcales</taxon>
        <taxon>Micrococcaceae</taxon>
        <taxon>Micrococcus</taxon>
    </lineage>
</organism>
<dbReference type="InterPro" id="IPR000182">
    <property type="entry name" value="GNAT_dom"/>
</dbReference>
<reference evidence="2 3" key="1">
    <citation type="submission" date="2016-10" db="EMBL/GenBank/DDBJ databases">
        <authorList>
            <person name="de Groot N.N."/>
        </authorList>
    </citation>
    <scope>NUCLEOTIDE SEQUENCE [LARGE SCALE GENOMIC DNA]</scope>
    <source>
        <strain evidence="2 3">CGMCC 1.7054</strain>
    </source>
</reference>
<proteinExistence type="predicted"/>
<keyword evidence="2" id="KW-0808">Transferase</keyword>
<keyword evidence="3" id="KW-1185">Reference proteome</keyword>
<dbReference type="InterPro" id="IPR016181">
    <property type="entry name" value="Acyl_CoA_acyltransferase"/>
</dbReference>
<dbReference type="AlphaFoldDB" id="A0A1I7MRV5"/>
<gene>
    <name evidence="2" type="ORF">SAMN04487966_11243</name>
</gene>
<name>A0A1I7MRV5_9MICC</name>
<dbReference type="Gene3D" id="3.40.630.30">
    <property type="match status" value="1"/>
</dbReference>
<evidence type="ECO:0000313" key="3">
    <source>
        <dbReference type="Proteomes" id="UP000198881"/>
    </source>
</evidence>
<dbReference type="Proteomes" id="UP000198881">
    <property type="component" value="Unassembled WGS sequence"/>
</dbReference>
<evidence type="ECO:0000259" key="1">
    <source>
        <dbReference type="PROSITE" id="PS51186"/>
    </source>
</evidence>
<evidence type="ECO:0000313" key="2">
    <source>
        <dbReference type="EMBL" id="SFV24667.1"/>
    </source>
</evidence>
<dbReference type="Pfam" id="PF00583">
    <property type="entry name" value="Acetyltransf_1"/>
    <property type="match status" value="1"/>
</dbReference>